<proteinExistence type="predicted"/>
<dbReference type="PANTHER" id="PTHR36299">
    <property type="entry name" value="AGAP008005-PA"/>
    <property type="match status" value="1"/>
</dbReference>
<organism evidence="2 3">
    <name type="scientific">Diploscapter pachys</name>
    <dbReference type="NCBI Taxonomy" id="2018661"/>
    <lineage>
        <taxon>Eukaryota</taxon>
        <taxon>Metazoa</taxon>
        <taxon>Ecdysozoa</taxon>
        <taxon>Nematoda</taxon>
        <taxon>Chromadorea</taxon>
        <taxon>Rhabditida</taxon>
        <taxon>Rhabditina</taxon>
        <taxon>Rhabditomorpha</taxon>
        <taxon>Rhabditoidea</taxon>
        <taxon>Rhabditidae</taxon>
        <taxon>Diploscapter</taxon>
    </lineage>
</organism>
<evidence type="ECO:0000259" key="1">
    <source>
        <dbReference type="Pfam" id="PF15998"/>
    </source>
</evidence>
<dbReference type="Pfam" id="PF15998">
    <property type="entry name" value="DUF4773"/>
    <property type="match status" value="1"/>
</dbReference>
<dbReference type="InterPro" id="IPR031941">
    <property type="entry name" value="DUF4773"/>
</dbReference>
<reference evidence="2 3" key="1">
    <citation type="journal article" date="2017" name="Curr. Biol.">
        <title>Genome architecture and evolution of a unichromosomal asexual nematode.</title>
        <authorList>
            <person name="Fradin H."/>
            <person name="Zegar C."/>
            <person name="Gutwein M."/>
            <person name="Lucas J."/>
            <person name="Kovtun M."/>
            <person name="Corcoran D."/>
            <person name="Baugh L.R."/>
            <person name="Kiontke K."/>
            <person name="Gunsalus K."/>
            <person name="Fitch D.H."/>
            <person name="Piano F."/>
        </authorList>
    </citation>
    <scope>NUCLEOTIDE SEQUENCE [LARGE SCALE GENOMIC DNA]</scope>
    <source>
        <strain evidence="2">PF1309</strain>
    </source>
</reference>
<evidence type="ECO:0000313" key="3">
    <source>
        <dbReference type="Proteomes" id="UP000218231"/>
    </source>
</evidence>
<dbReference type="AlphaFoldDB" id="A0A2A2KTW3"/>
<keyword evidence="3" id="KW-1185">Reference proteome</keyword>
<evidence type="ECO:0000313" key="2">
    <source>
        <dbReference type="EMBL" id="PAV77338.1"/>
    </source>
</evidence>
<accession>A0A2A2KTW3</accession>
<name>A0A2A2KTW3_9BILA</name>
<dbReference type="Proteomes" id="UP000218231">
    <property type="component" value="Unassembled WGS sequence"/>
</dbReference>
<dbReference type="EMBL" id="LIAE01007728">
    <property type="protein sequence ID" value="PAV77338.1"/>
    <property type="molecule type" value="Genomic_DNA"/>
</dbReference>
<dbReference type="PANTHER" id="PTHR36299:SF2">
    <property type="entry name" value="DUF4773 DOMAIN-CONTAINING PROTEIN"/>
    <property type="match status" value="1"/>
</dbReference>
<comment type="caution">
    <text evidence="2">The sequence shown here is derived from an EMBL/GenBank/DDBJ whole genome shotgun (WGS) entry which is preliminary data.</text>
</comment>
<sequence length="218" mass="24546">MKVGFILRYFEEWKFSNSESGNFISIAGVKNGKYHGSLLHYTENFSLPLQYSFKLPGFIQDTVSFRLGSNRPEFLKLSSNDYKMKIKGEMDKKERFLSVMAQNGCKCVKKNCACCAYIPLPEHEALNICVNATYNSETVGLDLAIGVNGHYFTQEISLRNPPPICLGIPELEHIAGVCIAFTDLNVTKTELDGCVDFEIELVHLRVIQVKLGCFKMPI</sequence>
<feature type="domain" description="DUF4773" evidence="1">
    <location>
        <begin position="105"/>
        <end position="216"/>
    </location>
</feature>
<gene>
    <name evidence="2" type="ORF">WR25_08417</name>
</gene>
<protein>
    <recommendedName>
        <fullName evidence="1">DUF4773 domain-containing protein</fullName>
    </recommendedName>
</protein>